<name>A0A450XBS2_9GAMM</name>
<accession>A0A450XBS2</accession>
<protein>
    <recommendedName>
        <fullName evidence="3">Transposase</fullName>
    </recommendedName>
</protein>
<gene>
    <name evidence="1" type="ORF">BECKLPF1236A_GA0070988_1004114</name>
    <name evidence="2" type="ORF">BECKLPF1236C_GA0070990_1003816</name>
</gene>
<evidence type="ECO:0000313" key="1">
    <source>
        <dbReference type="EMBL" id="VFK10639.1"/>
    </source>
</evidence>
<dbReference type="EMBL" id="CAADFP010000038">
    <property type="protein sequence ID" value="VFK26743.1"/>
    <property type="molecule type" value="Genomic_DNA"/>
</dbReference>
<evidence type="ECO:0000313" key="2">
    <source>
        <dbReference type="EMBL" id="VFK26743.1"/>
    </source>
</evidence>
<evidence type="ECO:0008006" key="3">
    <source>
        <dbReference type="Google" id="ProtNLM"/>
    </source>
</evidence>
<organism evidence="2">
    <name type="scientific">Candidatus Kentrum sp. LPFa</name>
    <dbReference type="NCBI Taxonomy" id="2126335"/>
    <lineage>
        <taxon>Bacteria</taxon>
        <taxon>Pseudomonadati</taxon>
        <taxon>Pseudomonadota</taxon>
        <taxon>Gammaproteobacteria</taxon>
        <taxon>Candidatus Kentrum</taxon>
    </lineage>
</organism>
<dbReference type="EMBL" id="CAADFM010000041">
    <property type="protein sequence ID" value="VFK10639.1"/>
    <property type="molecule type" value="Genomic_DNA"/>
</dbReference>
<sequence>MGVIEAARWEREEAKQEGIEEGRKEERHRYEKERATLVKFLHGNGVAIDGIVASTGPPEEVAYRLLEEG</sequence>
<proteinExistence type="predicted"/>
<dbReference type="AlphaFoldDB" id="A0A450XBS2"/>
<reference evidence="2" key="1">
    <citation type="submission" date="2019-02" db="EMBL/GenBank/DDBJ databases">
        <authorList>
            <person name="Gruber-Vodicka R. H."/>
            <person name="Seah K. B. B."/>
        </authorList>
    </citation>
    <scope>NUCLEOTIDE SEQUENCE</scope>
    <source>
        <strain evidence="1">BECK_S312</strain>
        <strain evidence="2">BECK_S426</strain>
    </source>
</reference>